<protein>
    <submittedName>
        <fullName evidence="1">SHAN3 protein</fullName>
    </submittedName>
</protein>
<dbReference type="Gene3D" id="1.25.40.20">
    <property type="entry name" value="Ankyrin repeat-containing domain"/>
    <property type="match status" value="1"/>
</dbReference>
<name>A0A7L3UTV4_MOLAT</name>
<dbReference type="SUPFAM" id="SSF48403">
    <property type="entry name" value="Ankyrin repeat"/>
    <property type="match status" value="1"/>
</dbReference>
<dbReference type="GO" id="GO:0043197">
    <property type="term" value="C:dendritic spine"/>
    <property type="evidence" value="ECO:0007669"/>
    <property type="project" value="TreeGrafter"/>
</dbReference>
<dbReference type="AlphaFoldDB" id="A0A7L3UTV4"/>
<dbReference type="InterPro" id="IPR051569">
    <property type="entry name" value="SHANK"/>
</dbReference>
<dbReference type="GO" id="GO:0045211">
    <property type="term" value="C:postsynaptic membrane"/>
    <property type="evidence" value="ECO:0007669"/>
    <property type="project" value="TreeGrafter"/>
</dbReference>
<dbReference type="Proteomes" id="UP000553862">
    <property type="component" value="Unassembled WGS sequence"/>
</dbReference>
<dbReference type="GO" id="GO:0014069">
    <property type="term" value="C:postsynaptic density"/>
    <property type="evidence" value="ECO:0007669"/>
    <property type="project" value="TreeGrafter"/>
</dbReference>
<comment type="caution">
    <text evidence="1">The sequence shown here is derived from an EMBL/GenBank/DDBJ whole genome shotgun (WGS) entry which is preliminary data.</text>
</comment>
<dbReference type="GO" id="GO:0035255">
    <property type="term" value="F:ionotropic glutamate receptor binding"/>
    <property type="evidence" value="ECO:0007669"/>
    <property type="project" value="TreeGrafter"/>
</dbReference>
<feature type="non-terminal residue" evidence="1">
    <location>
        <position position="1"/>
    </location>
</feature>
<sequence length="97" mass="10643">ECPLTAAAQLELSAEMIKALRNGGAHLDFRTREGMTALHKATLLDLGASPDYKDSRGLTPLYHSAMVGGDPYCCELLLHDYARLGCVDENGWQEIHQ</sequence>
<accession>A0A7L3UTV4</accession>
<dbReference type="EMBL" id="VZUF01128428">
    <property type="protein sequence ID" value="NXV55582.1"/>
    <property type="molecule type" value="Genomic_DNA"/>
</dbReference>
<feature type="non-terminal residue" evidence="1">
    <location>
        <position position="97"/>
    </location>
</feature>
<organism evidence="1 2">
    <name type="scientific">Molothrus ater</name>
    <name type="common">Brown-headed cowbird</name>
    <dbReference type="NCBI Taxonomy" id="84834"/>
    <lineage>
        <taxon>Eukaryota</taxon>
        <taxon>Metazoa</taxon>
        <taxon>Chordata</taxon>
        <taxon>Craniata</taxon>
        <taxon>Vertebrata</taxon>
        <taxon>Euteleostomi</taxon>
        <taxon>Archelosauria</taxon>
        <taxon>Archosauria</taxon>
        <taxon>Dinosauria</taxon>
        <taxon>Saurischia</taxon>
        <taxon>Theropoda</taxon>
        <taxon>Coelurosauria</taxon>
        <taxon>Aves</taxon>
        <taxon>Neognathae</taxon>
        <taxon>Neoaves</taxon>
        <taxon>Telluraves</taxon>
        <taxon>Australaves</taxon>
        <taxon>Passeriformes</taxon>
        <taxon>Passeroidea</taxon>
        <taxon>Icteridae</taxon>
        <taxon>Molothrus</taxon>
    </lineage>
</organism>
<evidence type="ECO:0000313" key="1">
    <source>
        <dbReference type="EMBL" id="NXV55582.1"/>
    </source>
</evidence>
<keyword evidence="2" id="KW-1185">Reference proteome</keyword>
<dbReference type="GO" id="GO:0030160">
    <property type="term" value="F:synaptic receptor adaptor activity"/>
    <property type="evidence" value="ECO:0007669"/>
    <property type="project" value="TreeGrafter"/>
</dbReference>
<gene>
    <name evidence="1" type="primary">Shank3_0</name>
    <name evidence="1" type="ORF">MOLATE_R14926</name>
</gene>
<evidence type="ECO:0000313" key="2">
    <source>
        <dbReference type="Proteomes" id="UP000553862"/>
    </source>
</evidence>
<reference evidence="1 2" key="1">
    <citation type="submission" date="2019-09" db="EMBL/GenBank/DDBJ databases">
        <title>Bird 10,000 Genomes (B10K) Project - Family phase.</title>
        <authorList>
            <person name="Zhang G."/>
        </authorList>
    </citation>
    <scope>NUCLEOTIDE SEQUENCE [LARGE SCALE GENOMIC DNA]</scope>
    <source>
        <strain evidence="1">OUT-0049</strain>
        <tissue evidence="1">Muscle</tissue>
    </source>
</reference>
<dbReference type="PANTHER" id="PTHR24135">
    <property type="entry name" value="SH3 AND MULTIPLE ANKYRIN REPEAT DOMAINS PROTEIN"/>
    <property type="match status" value="1"/>
</dbReference>
<dbReference type="InterPro" id="IPR036770">
    <property type="entry name" value="Ankyrin_rpt-contain_sf"/>
</dbReference>
<proteinExistence type="predicted"/>
<dbReference type="PANTHER" id="PTHR24135:SF4">
    <property type="entry name" value="SH3 AND MULTIPLE ANKYRIN REPEAT DOMAINS PROTEIN 3"/>
    <property type="match status" value="1"/>
</dbReference>